<accession>B4VRW1</accession>
<reference evidence="1 2" key="1">
    <citation type="submission" date="2008-07" db="EMBL/GenBank/DDBJ databases">
        <authorList>
            <person name="Tandeau de Marsac N."/>
            <person name="Ferriera S."/>
            <person name="Johnson J."/>
            <person name="Kravitz S."/>
            <person name="Beeson K."/>
            <person name="Sutton G."/>
            <person name="Rogers Y.-H."/>
            <person name="Friedman R."/>
            <person name="Frazier M."/>
            <person name="Venter J.C."/>
        </authorList>
    </citation>
    <scope>NUCLEOTIDE SEQUENCE [LARGE SCALE GENOMIC DNA]</scope>
    <source>
        <strain evidence="1 2">PCC 7420</strain>
    </source>
</reference>
<evidence type="ECO:0000313" key="1">
    <source>
        <dbReference type="EMBL" id="EDX75367.1"/>
    </source>
</evidence>
<sequence length="41" mass="4907">MNLIIAFKTFIFKGFQFLQQTLINLLRFYFSIHNNNTQPAL</sequence>
<dbReference type="EMBL" id="DS989849">
    <property type="protein sequence ID" value="EDX75367.1"/>
    <property type="molecule type" value="Genomic_DNA"/>
</dbReference>
<name>B4VRW1_9CYAN</name>
<protein>
    <submittedName>
        <fullName evidence="1">Uncharacterized protein</fullName>
    </submittedName>
</protein>
<dbReference type="Proteomes" id="UP000003835">
    <property type="component" value="Unassembled WGS sequence"/>
</dbReference>
<keyword evidence="2" id="KW-1185">Reference proteome</keyword>
<dbReference type="HOGENOM" id="CLU_3268534_0_0_3"/>
<dbReference type="AlphaFoldDB" id="B4VRW1"/>
<gene>
    <name evidence="1" type="ORF">MC7420_1285</name>
</gene>
<proteinExistence type="predicted"/>
<organism evidence="1 2">
    <name type="scientific">Coleofasciculus chthonoplastes PCC 7420</name>
    <dbReference type="NCBI Taxonomy" id="118168"/>
    <lineage>
        <taxon>Bacteria</taxon>
        <taxon>Bacillati</taxon>
        <taxon>Cyanobacteriota</taxon>
        <taxon>Cyanophyceae</taxon>
        <taxon>Coleofasciculales</taxon>
        <taxon>Coleofasciculaceae</taxon>
        <taxon>Coleofasciculus</taxon>
    </lineage>
</organism>
<evidence type="ECO:0000313" key="2">
    <source>
        <dbReference type="Proteomes" id="UP000003835"/>
    </source>
</evidence>